<dbReference type="InterPro" id="IPR050109">
    <property type="entry name" value="HTH-type_TetR-like_transc_reg"/>
</dbReference>
<evidence type="ECO:0000256" key="3">
    <source>
        <dbReference type="ARBA" id="ARBA00023163"/>
    </source>
</evidence>
<dbReference type="PRINTS" id="PR00455">
    <property type="entry name" value="HTHTETR"/>
</dbReference>
<gene>
    <name evidence="7" type="ORF">HNR23_000061</name>
</gene>
<dbReference type="Gene3D" id="1.10.357.10">
    <property type="entry name" value="Tetracycline Repressor, domain 2"/>
    <property type="match status" value="1"/>
</dbReference>
<dbReference type="GO" id="GO:0000976">
    <property type="term" value="F:transcription cis-regulatory region binding"/>
    <property type="evidence" value="ECO:0007669"/>
    <property type="project" value="TreeGrafter"/>
</dbReference>
<sequence>MASDAHRHTDRRRTPDPGTGTAGGRPLRADAARNQQRIVRAARDTFDEVGYGAPLEQVAARAGVGIATLYRRFGTKEELLRAVFELRFREGIDPVVERALRGDDAWRGMVEVIEAWAGMIAQSGPSAMMAQDTVFCDESSARFYRPLEELVRRAQEHGQARADLVPGDMMRVLAMLGGVVFTVEKGGDGWRRYVALLLDALRPSAATDPLPPAAPFVLPGEWC</sequence>
<comment type="caution">
    <text evidence="7">The sequence shown here is derived from an EMBL/GenBank/DDBJ whole genome shotgun (WGS) entry which is preliminary data.</text>
</comment>
<evidence type="ECO:0000313" key="8">
    <source>
        <dbReference type="Proteomes" id="UP000546642"/>
    </source>
</evidence>
<feature type="region of interest" description="Disordered" evidence="5">
    <location>
        <begin position="1"/>
        <end position="31"/>
    </location>
</feature>
<evidence type="ECO:0000256" key="2">
    <source>
        <dbReference type="ARBA" id="ARBA00023125"/>
    </source>
</evidence>
<dbReference type="SUPFAM" id="SSF48498">
    <property type="entry name" value="Tetracyclin repressor-like, C-terminal domain"/>
    <property type="match status" value="1"/>
</dbReference>
<dbReference type="InterPro" id="IPR001647">
    <property type="entry name" value="HTH_TetR"/>
</dbReference>
<dbReference type="Pfam" id="PF00440">
    <property type="entry name" value="TetR_N"/>
    <property type="match status" value="1"/>
</dbReference>
<dbReference type="AlphaFoldDB" id="A0A7X0D3R0"/>
<dbReference type="RefSeq" id="WP_184072339.1">
    <property type="nucleotide sequence ID" value="NZ_JACHDS010000001.1"/>
</dbReference>
<feature type="domain" description="HTH tetR-type" evidence="6">
    <location>
        <begin position="32"/>
        <end position="91"/>
    </location>
</feature>
<feature type="DNA-binding region" description="H-T-H motif" evidence="4">
    <location>
        <begin position="54"/>
        <end position="73"/>
    </location>
</feature>
<evidence type="ECO:0000256" key="4">
    <source>
        <dbReference type="PROSITE-ProRule" id="PRU00335"/>
    </source>
</evidence>
<evidence type="ECO:0000259" key="6">
    <source>
        <dbReference type="PROSITE" id="PS50977"/>
    </source>
</evidence>
<keyword evidence="3" id="KW-0804">Transcription</keyword>
<keyword evidence="2 4" id="KW-0238">DNA-binding</keyword>
<dbReference type="PROSITE" id="PS50977">
    <property type="entry name" value="HTH_TETR_2"/>
    <property type="match status" value="1"/>
</dbReference>
<keyword evidence="8" id="KW-1185">Reference proteome</keyword>
<dbReference type="PANTHER" id="PTHR30055:SF234">
    <property type="entry name" value="HTH-TYPE TRANSCRIPTIONAL REGULATOR BETI"/>
    <property type="match status" value="1"/>
</dbReference>
<dbReference type="GO" id="GO:0003700">
    <property type="term" value="F:DNA-binding transcription factor activity"/>
    <property type="evidence" value="ECO:0007669"/>
    <property type="project" value="TreeGrafter"/>
</dbReference>
<evidence type="ECO:0000256" key="1">
    <source>
        <dbReference type="ARBA" id="ARBA00023015"/>
    </source>
</evidence>
<dbReference type="Proteomes" id="UP000546642">
    <property type="component" value="Unassembled WGS sequence"/>
</dbReference>
<dbReference type="InterPro" id="IPR009057">
    <property type="entry name" value="Homeodomain-like_sf"/>
</dbReference>
<dbReference type="EMBL" id="JACHDS010000001">
    <property type="protein sequence ID" value="MBB6170001.1"/>
    <property type="molecule type" value="Genomic_DNA"/>
</dbReference>
<protein>
    <submittedName>
        <fullName evidence="7">AcrR family transcriptional regulator</fullName>
    </submittedName>
</protein>
<evidence type="ECO:0000256" key="5">
    <source>
        <dbReference type="SAM" id="MobiDB-lite"/>
    </source>
</evidence>
<feature type="compositionally biased region" description="Basic and acidic residues" evidence="5">
    <location>
        <begin position="1"/>
        <end position="15"/>
    </location>
</feature>
<proteinExistence type="predicted"/>
<reference evidence="7 8" key="1">
    <citation type="submission" date="2020-08" db="EMBL/GenBank/DDBJ databases">
        <title>Sequencing the genomes of 1000 actinobacteria strains.</title>
        <authorList>
            <person name="Klenk H.-P."/>
        </authorList>
    </citation>
    <scope>NUCLEOTIDE SEQUENCE [LARGE SCALE GENOMIC DNA]</scope>
    <source>
        <strain evidence="7 8">DSM 46659</strain>
    </source>
</reference>
<accession>A0A7X0D3R0</accession>
<dbReference type="SUPFAM" id="SSF46689">
    <property type="entry name" value="Homeodomain-like"/>
    <property type="match status" value="1"/>
</dbReference>
<organism evidence="7 8">
    <name type="scientific">Nocardiopsis mwathae</name>
    <dbReference type="NCBI Taxonomy" id="1472723"/>
    <lineage>
        <taxon>Bacteria</taxon>
        <taxon>Bacillati</taxon>
        <taxon>Actinomycetota</taxon>
        <taxon>Actinomycetes</taxon>
        <taxon>Streptosporangiales</taxon>
        <taxon>Nocardiopsidaceae</taxon>
        <taxon>Nocardiopsis</taxon>
    </lineage>
</organism>
<dbReference type="PANTHER" id="PTHR30055">
    <property type="entry name" value="HTH-TYPE TRANSCRIPTIONAL REGULATOR RUTR"/>
    <property type="match status" value="1"/>
</dbReference>
<keyword evidence="1" id="KW-0805">Transcription regulation</keyword>
<dbReference type="InterPro" id="IPR036271">
    <property type="entry name" value="Tet_transcr_reg_TetR-rel_C_sf"/>
</dbReference>
<name>A0A7X0D3R0_9ACTN</name>
<evidence type="ECO:0000313" key="7">
    <source>
        <dbReference type="EMBL" id="MBB6170001.1"/>
    </source>
</evidence>